<gene>
    <name evidence="1" type="ORF">INT46_008225</name>
</gene>
<name>A0A8H7QTB2_9FUNG</name>
<protein>
    <submittedName>
        <fullName evidence="1">Uncharacterized protein</fullName>
    </submittedName>
</protein>
<sequence>MMVSSKTENKSIAPALIELSGGINNRTLSCKNSNNIKKLTEYCKYFEKIHKYDDVMYSSITENSEIPNALRKLVAFIQKVPKILTWKKSVINYAIDLN</sequence>
<evidence type="ECO:0000313" key="2">
    <source>
        <dbReference type="Proteomes" id="UP000650833"/>
    </source>
</evidence>
<comment type="caution">
    <text evidence="1">The sequence shown here is derived from an EMBL/GenBank/DDBJ whole genome shotgun (WGS) entry which is preliminary data.</text>
</comment>
<dbReference type="AlphaFoldDB" id="A0A8H7QTB2"/>
<dbReference type="Proteomes" id="UP000650833">
    <property type="component" value="Unassembled WGS sequence"/>
</dbReference>
<evidence type="ECO:0000313" key="1">
    <source>
        <dbReference type="EMBL" id="KAG2198347.1"/>
    </source>
</evidence>
<reference evidence="1" key="1">
    <citation type="submission" date="2020-12" db="EMBL/GenBank/DDBJ databases">
        <title>Metabolic potential, ecology and presence of endohyphal bacteria is reflected in genomic diversity of Mucoromycotina.</title>
        <authorList>
            <person name="Muszewska A."/>
            <person name="Okrasinska A."/>
            <person name="Steczkiewicz K."/>
            <person name="Drgas O."/>
            <person name="Orlowska M."/>
            <person name="Perlinska-Lenart U."/>
            <person name="Aleksandrzak-Piekarczyk T."/>
            <person name="Szatraj K."/>
            <person name="Zielenkiewicz U."/>
            <person name="Pilsyk S."/>
            <person name="Malc E."/>
            <person name="Mieczkowski P."/>
            <person name="Kruszewska J.S."/>
            <person name="Biernat P."/>
            <person name="Pawlowska J."/>
        </authorList>
    </citation>
    <scope>NUCLEOTIDE SEQUENCE</scope>
    <source>
        <strain evidence="1">CBS 226.32</strain>
    </source>
</reference>
<dbReference type="EMBL" id="JAEPRC010000390">
    <property type="protein sequence ID" value="KAG2198347.1"/>
    <property type="molecule type" value="Genomic_DNA"/>
</dbReference>
<accession>A0A8H7QTB2</accession>
<proteinExistence type="predicted"/>
<organism evidence="1 2">
    <name type="scientific">Mucor plumbeus</name>
    <dbReference type="NCBI Taxonomy" id="97098"/>
    <lineage>
        <taxon>Eukaryota</taxon>
        <taxon>Fungi</taxon>
        <taxon>Fungi incertae sedis</taxon>
        <taxon>Mucoromycota</taxon>
        <taxon>Mucoromycotina</taxon>
        <taxon>Mucoromycetes</taxon>
        <taxon>Mucorales</taxon>
        <taxon>Mucorineae</taxon>
        <taxon>Mucoraceae</taxon>
        <taxon>Mucor</taxon>
    </lineage>
</organism>
<keyword evidence="2" id="KW-1185">Reference proteome</keyword>